<evidence type="ECO:0000313" key="3">
    <source>
        <dbReference type="Proteomes" id="UP001066276"/>
    </source>
</evidence>
<sequence length="86" mass="9147">MASICNDRVEQAVKLLREAGCLDLLVGVAGDAGRPTRRVFMGVAAAMQGLGGARYGPKTMRGREGLAPHSQSDTGDGRQYHCRMKA</sequence>
<name>A0AAV7QB73_PLEWA</name>
<reference evidence="2" key="1">
    <citation type="journal article" date="2022" name="bioRxiv">
        <title>Sequencing and chromosome-scale assembly of the giantPleurodeles waltlgenome.</title>
        <authorList>
            <person name="Brown T."/>
            <person name="Elewa A."/>
            <person name="Iarovenko S."/>
            <person name="Subramanian E."/>
            <person name="Araus A.J."/>
            <person name="Petzold A."/>
            <person name="Susuki M."/>
            <person name="Suzuki K.-i.T."/>
            <person name="Hayashi T."/>
            <person name="Toyoda A."/>
            <person name="Oliveira C."/>
            <person name="Osipova E."/>
            <person name="Leigh N.D."/>
            <person name="Simon A."/>
            <person name="Yun M.H."/>
        </authorList>
    </citation>
    <scope>NUCLEOTIDE SEQUENCE</scope>
    <source>
        <strain evidence="2">20211129_DDA</strain>
        <tissue evidence="2">Liver</tissue>
    </source>
</reference>
<accession>A0AAV7QB73</accession>
<dbReference type="AlphaFoldDB" id="A0AAV7QB73"/>
<gene>
    <name evidence="2" type="ORF">NDU88_003238</name>
</gene>
<proteinExistence type="predicted"/>
<keyword evidence="3" id="KW-1185">Reference proteome</keyword>
<protein>
    <submittedName>
        <fullName evidence="2">Uncharacterized protein</fullName>
    </submittedName>
</protein>
<organism evidence="2 3">
    <name type="scientific">Pleurodeles waltl</name>
    <name type="common">Iberian ribbed newt</name>
    <dbReference type="NCBI Taxonomy" id="8319"/>
    <lineage>
        <taxon>Eukaryota</taxon>
        <taxon>Metazoa</taxon>
        <taxon>Chordata</taxon>
        <taxon>Craniata</taxon>
        <taxon>Vertebrata</taxon>
        <taxon>Euteleostomi</taxon>
        <taxon>Amphibia</taxon>
        <taxon>Batrachia</taxon>
        <taxon>Caudata</taxon>
        <taxon>Salamandroidea</taxon>
        <taxon>Salamandridae</taxon>
        <taxon>Pleurodelinae</taxon>
        <taxon>Pleurodeles</taxon>
    </lineage>
</organism>
<feature type="region of interest" description="Disordered" evidence="1">
    <location>
        <begin position="62"/>
        <end position="86"/>
    </location>
</feature>
<dbReference type="EMBL" id="JANPWB010000010">
    <property type="protein sequence ID" value="KAJ1136824.1"/>
    <property type="molecule type" value="Genomic_DNA"/>
</dbReference>
<dbReference type="Proteomes" id="UP001066276">
    <property type="component" value="Chromosome 6"/>
</dbReference>
<evidence type="ECO:0000256" key="1">
    <source>
        <dbReference type="SAM" id="MobiDB-lite"/>
    </source>
</evidence>
<evidence type="ECO:0000313" key="2">
    <source>
        <dbReference type="EMBL" id="KAJ1136824.1"/>
    </source>
</evidence>
<comment type="caution">
    <text evidence="2">The sequence shown here is derived from an EMBL/GenBank/DDBJ whole genome shotgun (WGS) entry which is preliminary data.</text>
</comment>